<proteinExistence type="predicted"/>
<evidence type="ECO:0000256" key="3">
    <source>
        <dbReference type="ARBA" id="ARBA00022490"/>
    </source>
</evidence>
<evidence type="ECO:0000256" key="9">
    <source>
        <dbReference type="ARBA" id="ARBA00033158"/>
    </source>
</evidence>
<dbReference type="GO" id="GO:0043093">
    <property type="term" value="P:FtsZ-dependent cytokinesis"/>
    <property type="evidence" value="ECO:0007669"/>
    <property type="project" value="TreeGrafter"/>
</dbReference>
<evidence type="ECO:0000256" key="7">
    <source>
        <dbReference type="ARBA" id="ARBA00024910"/>
    </source>
</evidence>
<dbReference type="GO" id="GO:0000917">
    <property type="term" value="P:division septum assembly"/>
    <property type="evidence" value="ECO:0007669"/>
    <property type="project" value="UniProtKB-KW"/>
</dbReference>
<dbReference type="STRING" id="1123392.GCA_000376425_02153"/>
<evidence type="ECO:0000256" key="8">
    <source>
        <dbReference type="ARBA" id="ARBA00026068"/>
    </source>
</evidence>
<comment type="function">
    <text evidence="7">Activator of cell division through the inhibition of FtsZ GTPase activity, therefore promoting FtsZ assembly into bundles of protofilaments necessary for the formation of the division Z ring. It is recruited early at mid-cell but it is not essential for cell division.</text>
</comment>
<comment type="subcellular location">
    <subcellularLocation>
        <location evidence="1">Cytoplasm</location>
    </subcellularLocation>
</comment>
<accession>A0A119CVP9</accession>
<dbReference type="AlphaFoldDB" id="A0A119CVP9"/>
<evidence type="ECO:0000256" key="2">
    <source>
        <dbReference type="ARBA" id="ARBA00015195"/>
    </source>
</evidence>
<dbReference type="InterPro" id="IPR007838">
    <property type="entry name" value="Cell_div_ZapA-like"/>
</dbReference>
<name>A0A119CVP9_THIDE</name>
<dbReference type="InterPro" id="IPR036192">
    <property type="entry name" value="Cell_div_ZapA-like_sf"/>
</dbReference>
<organism evidence="10 11">
    <name type="scientific">Thiobacillus denitrificans</name>
    <dbReference type="NCBI Taxonomy" id="36861"/>
    <lineage>
        <taxon>Bacteria</taxon>
        <taxon>Pseudomonadati</taxon>
        <taxon>Pseudomonadota</taxon>
        <taxon>Betaproteobacteria</taxon>
        <taxon>Nitrosomonadales</taxon>
        <taxon>Thiobacillaceae</taxon>
        <taxon>Thiobacillus</taxon>
    </lineage>
</organism>
<dbReference type="Gene3D" id="3.30.160.880">
    <property type="entry name" value="Cell division protein ZapA protomer, N-terminal domain"/>
    <property type="match status" value="1"/>
</dbReference>
<dbReference type="PANTHER" id="PTHR34981">
    <property type="entry name" value="CELL DIVISION PROTEIN ZAPA"/>
    <property type="match status" value="1"/>
</dbReference>
<keyword evidence="4 10" id="KW-0132">Cell division</keyword>
<dbReference type="SUPFAM" id="SSF102829">
    <property type="entry name" value="Cell division protein ZapA-like"/>
    <property type="match status" value="1"/>
</dbReference>
<comment type="caution">
    <text evidence="10">The sequence shown here is derived from an EMBL/GenBank/DDBJ whole genome shotgun (WGS) entry which is preliminary data.</text>
</comment>
<evidence type="ECO:0000313" key="11">
    <source>
        <dbReference type="Proteomes" id="UP000064243"/>
    </source>
</evidence>
<sequence length="100" mass="11010">MAGPRSIEIHILGRAYKVACSREEESALIAAADYLDEKMREIRESSKVIGAERIAIMAGLNLAHELLTQGGGGRTEETRARLTHCNALLDTVLEDQDKLF</sequence>
<dbReference type="InterPro" id="IPR042233">
    <property type="entry name" value="Cell_div_ZapA_N"/>
</dbReference>
<dbReference type="Gene3D" id="1.20.5.50">
    <property type="match status" value="1"/>
</dbReference>
<dbReference type="Proteomes" id="UP000064243">
    <property type="component" value="Unassembled WGS sequence"/>
</dbReference>
<gene>
    <name evidence="10" type="ORF">ABW22_09705</name>
</gene>
<keyword evidence="6" id="KW-0131">Cell cycle</keyword>
<evidence type="ECO:0000313" key="10">
    <source>
        <dbReference type="EMBL" id="KVW95448.1"/>
    </source>
</evidence>
<dbReference type="OrthoDB" id="5297208at2"/>
<evidence type="ECO:0000256" key="4">
    <source>
        <dbReference type="ARBA" id="ARBA00022618"/>
    </source>
</evidence>
<comment type="subunit">
    <text evidence="8">Homodimer. Interacts with FtsZ.</text>
</comment>
<dbReference type="GO" id="GO:0032153">
    <property type="term" value="C:cell division site"/>
    <property type="evidence" value="ECO:0007669"/>
    <property type="project" value="TreeGrafter"/>
</dbReference>
<reference evidence="10 11" key="1">
    <citation type="journal article" date="2015" name="Appl. Environ. Microbiol.">
        <title>Aerobic and Anaerobic Thiosulfate Oxidation by a Cold-Adapted, Subglacial Chemoautotroph.</title>
        <authorList>
            <person name="Harrold Z.R."/>
            <person name="Skidmore M.L."/>
            <person name="Hamilton T.L."/>
            <person name="Desch L."/>
            <person name="Amada K."/>
            <person name="van Gelder W."/>
            <person name="Glover K."/>
            <person name="Roden E.E."/>
            <person name="Boyd E.S."/>
        </authorList>
    </citation>
    <scope>NUCLEOTIDE SEQUENCE [LARGE SCALE GENOMIC DNA]</scope>
    <source>
        <strain evidence="10 11">RG</strain>
    </source>
</reference>
<keyword evidence="3" id="KW-0963">Cytoplasm</keyword>
<dbReference type="GO" id="GO:0030428">
    <property type="term" value="C:cell septum"/>
    <property type="evidence" value="ECO:0007669"/>
    <property type="project" value="TreeGrafter"/>
</dbReference>
<evidence type="ECO:0000256" key="1">
    <source>
        <dbReference type="ARBA" id="ARBA00004496"/>
    </source>
</evidence>
<evidence type="ECO:0000256" key="5">
    <source>
        <dbReference type="ARBA" id="ARBA00023210"/>
    </source>
</evidence>
<dbReference type="GO" id="GO:0000921">
    <property type="term" value="P:septin ring assembly"/>
    <property type="evidence" value="ECO:0007669"/>
    <property type="project" value="TreeGrafter"/>
</dbReference>
<protein>
    <recommendedName>
        <fullName evidence="2">Cell division protein ZapA</fullName>
    </recommendedName>
    <alternativeName>
        <fullName evidence="9">Z ring-associated protein ZapA</fullName>
    </alternativeName>
</protein>
<evidence type="ECO:0000256" key="6">
    <source>
        <dbReference type="ARBA" id="ARBA00023306"/>
    </source>
</evidence>
<dbReference type="RefSeq" id="WP_059755562.1">
    <property type="nucleotide sequence ID" value="NZ_LDUG01000025.1"/>
</dbReference>
<keyword evidence="5" id="KW-0717">Septation</keyword>
<dbReference type="EMBL" id="LDUG01000025">
    <property type="protein sequence ID" value="KVW95448.1"/>
    <property type="molecule type" value="Genomic_DNA"/>
</dbReference>
<dbReference type="PATRIC" id="fig|36861.3.peg.1600"/>
<dbReference type="PANTHER" id="PTHR34981:SF1">
    <property type="entry name" value="CELL DIVISION PROTEIN ZAPA"/>
    <property type="match status" value="1"/>
</dbReference>
<keyword evidence="11" id="KW-1185">Reference proteome</keyword>
<dbReference type="GO" id="GO:0005829">
    <property type="term" value="C:cytosol"/>
    <property type="evidence" value="ECO:0007669"/>
    <property type="project" value="TreeGrafter"/>
</dbReference>
<dbReference type="Pfam" id="PF05164">
    <property type="entry name" value="ZapA"/>
    <property type="match status" value="1"/>
</dbReference>